<comment type="caution">
    <text evidence="1">The sequence shown here is derived from an EMBL/GenBank/DDBJ whole genome shotgun (WGS) entry which is preliminary data.</text>
</comment>
<sequence>MLAKGSQIQLKALASGFEYGKYIFSGNRRGYVWGPSEVVLFMNSIIKGNHLGTIEVWRPADADLPRLMLMKPRHLGALGMAKGTIRPQMMIMDGYNRLATLAWALSHKPAKIEYSPQELAVWRSGMTLVFDESGEFRWCEESTVQDELCLPATLMNPGDGTKLPNRAMTYIRIRQKDDWENIEPARIDTFRKACHEAAHRLYEAKASMNTYFNGEEVEVLTTMHLNQTAGVKDNYLDAMSLAAIRLA</sequence>
<dbReference type="Proteomes" id="UP000566995">
    <property type="component" value="Unassembled WGS sequence"/>
</dbReference>
<evidence type="ECO:0000313" key="2">
    <source>
        <dbReference type="Proteomes" id="UP000566995"/>
    </source>
</evidence>
<evidence type="ECO:0008006" key="3">
    <source>
        <dbReference type="Google" id="ProtNLM"/>
    </source>
</evidence>
<dbReference type="EMBL" id="JACHLI010000001">
    <property type="protein sequence ID" value="MBB4861605.1"/>
    <property type="molecule type" value="Genomic_DNA"/>
</dbReference>
<gene>
    <name evidence="1" type="ORF">HNP46_000416</name>
</gene>
<dbReference type="RefSeq" id="WP_184585861.1">
    <property type="nucleotide sequence ID" value="NZ_JACHLI010000001.1"/>
</dbReference>
<dbReference type="AlphaFoldDB" id="A0A7W7NZS0"/>
<protein>
    <recommendedName>
        <fullName evidence="3">DUF262 domain-containing protein</fullName>
    </recommendedName>
</protein>
<proteinExistence type="predicted"/>
<organism evidence="1 2">
    <name type="scientific">Pseudomonas nitroreducens</name>
    <dbReference type="NCBI Taxonomy" id="46680"/>
    <lineage>
        <taxon>Bacteria</taxon>
        <taxon>Pseudomonadati</taxon>
        <taxon>Pseudomonadota</taxon>
        <taxon>Gammaproteobacteria</taxon>
        <taxon>Pseudomonadales</taxon>
        <taxon>Pseudomonadaceae</taxon>
        <taxon>Pseudomonas</taxon>
    </lineage>
</organism>
<reference evidence="1 2" key="1">
    <citation type="submission" date="2020-08" db="EMBL/GenBank/DDBJ databases">
        <title>Functional genomics of gut bacteria from endangered species of beetles.</title>
        <authorList>
            <person name="Carlos-Shanley C."/>
        </authorList>
    </citation>
    <scope>NUCLEOTIDE SEQUENCE [LARGE SCALE GENOMIC DNA]</scope>
    <source>
        <strain evidence="1 2">S00179</strain>
    </source>
</reference>
<evidence type="ECO:0000313" key="1">
    <source>
        <dbReference type="EMBL" id="MBB4861605.1"/>
    </source>
</evidence>
<accession>A0A7W7NZS0</accession>
<name>A0A7W7NZS0_PSENT</name>